<dbReference type="EMBL" id="VLTJ01000026">
    <property type="protein sequence ID" value="TSH93873.1"/>
    <property type="molecule type" value="Genomic_DNA"/>
</dbReference>
<dbReference type="Proteomes" id="UP000318405">
    <property type="component" value="Unassembled WGS sequence"/>
</dbReference>
<sequence length="161" mass="18430">MRFEHIIQINSHEIGAPAVLSREQVWRGIALRAYDPAHFIIGLEGHAVRHHERRDDGTEVIERTLHFGVFEVDDKVTLTPMEQIHVEVAATDKWPACTATARIEEPEPSSLFLRFVYEWNDADPAEQALSDDERRMREQALVGLDMDTVSRIRELADSGMQ</sequence>
<dbReference type="AlphaFoldDB" id="A0A556ALW1"/>
<dbReference type="InterPro" id="IPR023393">
    <property type="entry name" value="START-like_dom_sf"/>
</dbReference>
<comment type="caution">
    <text evidence="1">The sequence shown here is derived from an EMBL/GenBank/DDBJ whole genome shotgun (WGS) entry which is preliminary data.</text>
</comment>
<name>A0A556ALW1_9BURK</name>
<dbReference type="OrthoDB" id="6367327at2"/>
<organism evidence="1 2">
    <name type="scientific">Verticiella sediminum</name>
    <dbReference type="NCBI Taxonomy" id="1247510"/>
    <lineage>
        <taxon>Bacteria</taxon>
        <taxon>Pseudomonadati</taxon>
        <taxon>Pseudomonadota</taxon>
        <taxon>Betaproteobacteria</taxon>
        <taxon>Burkholderiales</taxon>
        <taxon>Alcaligenaceae</taxon>
        <taxon>Verticiella</taxon>
    </lineage>
</organism>
<keyword evidence="2" id="KW-1185">Reference proteome</keyword>
<proteinExistence type="predicted"/>
<accession>A0A556ALW1</accession>
<dbReference type="RefSeq" id="WP_143948774.1">
    <property type="nucleotide sequence ID" value="NZ_BAABMB010000006.1"/>
</dbReference>
<reference evidence="1 2" key="1">
    <citation type="submission" date="2019-07" db="EMBL/GenBank/DDBJ databases">
        <title>Qingshengfaniella alkalisoli gen. nov., sp. nov., isolated from saline soil.</title>
        <authorList>
            <person name="Xu L."/>
            <person name="Huang X.-X."/>
            <person name="Sun J.-Q."/>
        </authorList>
    </citation>
    <scope>NUCLEOTIDE SEQUENCE [LARGE SCALE GENOMIC DNA]</scope>
    <source>
        <strain evidence="1 2">DSM 27279</strain>
    </source>
</reference>
<evidence type="ECO:0000313" key="1">
    <source>
        <dbReference type="EMBL" id="TSH93873.1"/>
    </source>
</evidence>
<dbReference type="Pfam" id="PF08982">
    <property type="entry name" value="AtaL"/>
    <property type="match status" value="1"/>
</dbReference>
<gene>
    <name evidence="1" type="ORF">FOZ76_13370</name>
</gene>
<evidence type="ECO:0000313" key="2">
    <source>
        <dbReference type="Proteomes" id="UP000318405"/>
    </source>
</evidence>
<dbReference type="InterPro" id="IPR015075">
    <property type="entry name" value="AtaL"/>
</dbReference>
<dbReference type="Gene3D" id="3.30.530.20">
    <property type="match status" value="1"/>
</dbReference>
<dbReference type="SUPFAM" id="SSF55961">
    <property type="entry name" value="Bet v1-like"/>
    <property type="match status" value="1"/>
</dbReference>
<protein>
    <submittedName>
        <fullName evidence="1">DUF1857 family protein</fullName>
    </submittedName>
</protein>